<dbReference type="GO" id="GO:0007264">
    <property type="term" value="P:small GTPase-mediated signal transduction"/>
    <property type="evidence" value="ECO:0007669"/>
    <property type="project" value="InterPro"/>
</dbReference>
<dbReference type="CDD" id="cd06224">
    <property type="entry name" value="REM"/>
    <property type="match status" value="1"/>
</dbReference>
<dbReference type="Pfam" id="PF00618">
    <property type="entry name" value="RasGEF_N"/>
    <property type="match status" value="1"/>
</dbReference>
<feature type="domain" description="Ras-GEF" evidence="4">
    <location>
        <begin position="706"/>
        <end position="938"/>
    </location>
</feature>
<dbReference type="GO" id="GO:0051536">
    <property type="term" value="F:iron-sulfur cluster binding"/>
    <property type="evidence" value="ECO:0007669"/>
    <property type="project" value="InterPro"/>
</dbReference>
<evidence type="ECO:0000259" key="5">
    <source>
        <dbReference type="PROSITE" id="PS50212"/>
    </source>
</evidence>
<dbReference type="SUPFAM" id="SSF117916">
    <property type="entry name" value="Fe-S cluster assembly (FSCA) domain-like"/>
    <property type="match status" value="1"/>
</dbReference>
<feature type="compositionally biased region" description="Low complexity" evidence="3">
    <location>
        <begin position="16"/>
        <end position="37"/>
    </location>
</feature>
<dbReference type="InterPro" id="IPR036498">
    <property type="entry name" value="Nfu/NifU_N_sf"/>
</dbReference>
<dbReference type="Gene3D" id="3.30.1370.70">
    <property type="entry name" value="Scaffold protein Nfu/NifU, N-terminal domain"/>
    <property type="match status" value="1"/>
</dbReference>
<keyword evidence="7" id="KW-1185">Reference proteome</keyword>
<dbReference type="GO" id="GO:0005739">
    <property type="term" value="C:mitochondrion"/>
    <property type="evidence" value="ECO:0007669"/>
    <property type="project" value="TreeGrafter"/>
</dbReference>
<evidence type="ECO:0000256" key="1">
    <source>
        <dbReference type="ARBA" id="ARBA00006420"/>
    </source>
</evidence>
<dbReference type="SUPFAM" id="SSF110836">
    <property type="entry name" value="Hypothetical protein SAV1430"/>
    <property type="match status" value="1"/>
</dbReference>
<dbReference type="FunFam" id="3.30.300.130:FF:000001">
    <property type="entry name" value="NFU1 iron-sulfur cluster scaffold"/>
    <property type="match status" value="1"/>
</dbReference>
<proteinExistence type="inferred from homology"/>
<evidence type="ECO:0000256" key="2">
    <source>
        <dbReference type="PROSITE-ProRule" id="PRU00168"/>
    </source>
</evidence>
<dbReference type="PANTHER" id="PTHR11178">
    <property type="entry name" value="IRON-SULFUR CLUSTER SCAFFOLD PROTEIN NFU-RELATED"/>
    <property type="match status" value="1"/>
</dbReference>
<dbReference type="InterPro" id="IPR027417">
    <property type="entry name" value="P-loop_NTPase"/>
</dbReference>
<dbReference type="GO" id="GO:0003924">
    <property type="term" value="F:GTPase activity"/>
    <property type="evidence" value="ECO:0007669"/>
    <property type="project" value="InterPro"/>
</dbReference>
<feature type="compositionally biased region" description="Polar residues" evidence="3">
    <location>
        <begin position="387"/>
        <end position="398"/>
    </location>
</feature>
<dbReference type="PROSITE" id="PS50009">
    <property type="entry name" value="RASGEF_CAT"/>
    <property type="match status" value="1"/>
</dbReference>
<comment type="similarity">
    <text evidence="1">Belongs to the NifU family.</text>
</comment>
<dbReference type="Gene3D" id="1.10.840.10">
    <property type="entry name" value="Ras guanine-nucleotide exchange factors catalytic domain"/>
    <property type="match status" value="1"/>
</dbReference>
<keyword evidence="2" id="KW-0344">Guanine-nucleotide releasing factor</keyword>
<dbReference type="InterPro" id="IPR001806">
    <property type="entry name" value="Small_GTPase"/>
</dbReference>
<dbReference type="PANTHER" id="PTHR11178:SF1">
    <property type="entry name" value="NFU1 IRON-SULFUR CLUSTER SCAFFOLD HOMOLOG, MITOCHONDRIAL"/>
    <property type="match status" value="1"/>
</dbReference>
<dbReference type="Pfam" id="PF00071">
    <property type="entry name" value="Ras"/>
    <property type="match status" value="1"/>
</dbReference>
<dbReference type="Gene3D" id="3.30.300.130">
    <property type="entry name" value="Fe-S cluster assembly (FSCA)"/>
    <property type="match status" value="1"/>
</dbReference>
<feature type="compositionally biased region" description="Low complexity" evidence="3">
    <location>
        <begin position="63"/>
        <end position="73"/>
    </location>
</feature>
<feature type="region of interest" description="Disordered" evidence="3">
    <location>
        <begin position="302"/>
        <end position="421"/>
    </location>
</feature>
<evidence type="ECO:0000256" key="3">
    <source>
        <dbReference type="SAM" id="MobiDB-lite"/>
    </source>
</evidence>
<dbReference type="SUPFAM" id="SSF52540">
    <property type="entry name" value="P-loop containing nucleoside triphosphate hydrolases"/>
    <property type="match status" value="1"/>
</dbReference>
<dbReference type="SMART" id="SM00932">
    <property type="entry name" value="Nfu_N"/>
    <property type="match status" value="1"/>
</dbReference>
<dbReference type="PROSITE" id="PS50212">
    <property type="entry name" value="RASGEF_NTER"/>
    <property type="match status" value="1"/>
</dbReference>
<dbReference type="InterPro" id="IPR000651">
    <property type="entry name" value="Ras-like_Gua-exchang_fac_N"/>
</dbReference>
<dbReference type="PROSITE" id="PS51419">
    <property type="entry name" value="RAB"/>
    <property type="match status" value="1"/>
</dbReference>
<sequence>MDSRRSKKTRSYAEPSKASRTSPVSRSSASSSASGSRPGIGDRTHSAPSVAASRERQERRQTRTSSLAQQGSRAGDGGRGGNEALFSPGPADEEEESVEASNGFCLVEDVGEMPEVNVAVLGASGVGKSTFVQCALDLKQPASSLVSSKKVSLEGVLIRIKLLEIQLSDVEISENQRIKWPQKLGEQNTPRIDGALALYDVMDKGSISRIPEVLNAFSKLAMPCVLVSNKCDNPPNVRQINPQAFEQTCNDLGVTESFQASVNASETHKRCISAILRNFMPKPSGNKEQPLSSMRLRALTTTQSTTAVSSLRSLDTSNQHTHTLGGSLSSQKLSPAGSATKPSFDEGSQGLRYNQSSSKSSNALSSRPIPSAVAQPAKATDTGPMRTRTSSHQPSLTGDITAAPSASLGSRPSEDLNSPTAVGDSLLNVEEESEEEIQGTKATQDLRKESLVLAESTTNTTGVSFDGLTDRLLSQPMSKSDAKFTSSFLCLYRKFAAPAELLSAIISRFEKLETDDGAHILRISSQLRYLSIMAQWVTDYPGDLAHPLTRRRIAAFIAQLAGKRVFAVAAKQVSSQLELVSEDDDTEWACSDTGRERARTIDSVLSVSSVRSTNSNSTLDATDCLDESPRVVSGSSLEEAAKVRSTRSSTPPSTSSSAGRPGSQPMSSVQTLVNQVESAQRQAQLLIPVPKTSLTKIQWHQLMEYPDEELARELTRIDWIMFSSIRPRDLVRHVSLSSEQKEKCRSLENVNRMINQFNHVAFWVANMILLRDKPKHRAKTLEKFMGIAWKLRQLNNYNSLGAIIAGVSGTAVHRLTQTRELITQQAQKDFMRLEILMGTQRSHFAYRLAWENSSSERIPFLPLHRRDLVSAEEGNRTFVAGPGHLINWKKFEVMGEVIVGIQKSQGTPYPNMARNEDIQRLILEGRFCKDDDPVFLSHPIAATGSRTIFIQTENTPNADALKFLPNHPVLPQGLSSPFLEYLSPRSTLAPPHPSPLAARLLNIDGITSVFYGPDFITVTKATDANWAHVKPEVFSLITEAVTSGEQIVNTVENKSAEAGQEGGEQDTLGYNENDSEVVGMIKELLETRIRPAIQEDGGDIEFRGFENGNVMLKLRGACRTCDSSTVTLKNGIESMLMHYIEEVQGVTQVLDQEEEIAMQEFAKFEEKLKAQKGPGAIPLTIQYRYLTLSYFISAAFSPISYVVSTSAIDKTNPLSTACVNSLSGFHRDPRGSICLEIRFSYPSNQRSEQRAGGEINSGAFGEVHVCLHDLNLCSIRLRRF</sequence>
<dbReference type="GO" id="GO:0005506">
    <property type="term" value="F:iron ion binding"/>
    <property type="evidence" value="ECO:0007669"/>
    <property type="project" value="InterPro"/>
</dbReference>
<dbReference type="GO" id="GO:0005085">
    <property type="term" value="F:guanyl-nucleotide exchange factor activity"/>
    <property type="evidence" value="ECO:0007669"/>
    <property type="project" value="UniProtKB-KW"/>
</dbReference>
<protein>
    <submittedName>
        <fullName evidence="6">Scaffold protein Nfu/NifU, N-terminal</fullName>
    </submittedName>
</protein>
<evidence type="ECO:0000313" key="7">
    <source>
        <dbReference type="Proteomes" id="UP000192927"/>
    </source>
</evidence>
<dbReference type="Pfam" id="PF08712">
    <property type="entry name" value="Nfu_N"/>
    <property type="match status" value="1"/>
</dbReference>
<dbReference type="Gene3D" id="1.20.870.10">
    <property type="entry name" value="Son of sevenless (SoS) protein Chain: S domain 1"/>
    <property type="match status" value="1"/>
</dbReference>
<dbReference type="SUPFAM" id="SSF48366">
    <property type="entry name" value="Ras GEF"/>
    <property type="match status" value="1"/>
</dbReference>
<dbReference type="EMBL" id="FWEW01000837">
    <property type="protein sequence ID" value="SLM35903.1"/>
    <property type="molecule type" value="Genomic_DNA"/>
</dbReference>
<feature type="compositionally biased region" description="Low complexity" evidence="3">
    <location>
        <begin position="356"/>
        <end position="366"/>
    </location>
</feature>
<dbReference type="InterPro" id="IPR036964">
    <property type="entry name" value="RASGEF_cat_dom_sf"/>
</dbReference>
<dbReference type="Pfam" id="PF01106">
    <property type="entry name" value="NifU"/>
    <property type="match status" value="1"/>
</dbReference>
<dbReference type="InterPro" id="IPR001895">
    <property type="entry name" value="RASGEF_cat_dom"/>
</dbReference>
<evidence type="ECO:0000313" key="6">
    <source>
        <dbReference type="EMBL" id="SLM35903.1"/>
    </source>
</evidence>
<dbReference type="AlphaFoldDB" id="A0A1W5CYE6"/>
<feature type="compositionally biased region" description="Polar residues" evidence="3">
    <location>
        <begin position="302"/>
        <end position="333"/>
    </location>
</feature>
<dbReference type="SMART" id="SM00147">
    <property type="entry name" value="RasGEF"/>
    <property type="match status" value="1"/>
</dbReference>
<dbReference type="FunFam" id="3.30.1370.70:FF:000001">
    <property type="entry name" value="NifU-like protein 4, mitochondrial"/>
    <property type="match status" value="1"/>
</dbReference>
<dbReference type="GO" id="GO:0005525">
    <property type="term" value="F:GTP binding"/>
    <property type="evidence" value="ECO:0007669"/>
    <property type="project" value="InterPro"/>
</dbReference>
<dbReference type="Gene3D" id="3.40.50.300">
    <property type="entry name" value="P-loop containing nucleotide triphosphate hydrolases"/>
    <property type="match status" value="1"/>
</dbReference>
<feature type="region of interest" description="Disordered" evidence="3">
    <location>
        <begin position="612"/>
        <end position="669"/>
    </location>
</feature>
<feature type="compositionally biased region" description="Low complexity" evidence="3">
    <location>
        <begin position="646"/>
        <end position="663"/>
    </location>
</feature>
<dbReference type="Proteomes" id="UP000192927">
    <property type="component" value="Unassembled WGS sequence"/>
</dbReference>
<reference evidence="7" key="1">
    <citation type="submission" date="2017-03" db="EMBL/GenBank/DDBJ databases">
        <authorList>
            <person name="Sharma R."/>
            <person name="Thines M."/>
        </authorList>
    </citation>
    <scope>NUCLEOTIDE SEQUENCE [LARGE SCALE GENOMIC DNA]</scope>
</reference>
<dbReference type="CDD" id="cd00882">
    <property type="entry name" value="Ras_like_GTPase"/>
    <property type="match status" value="1"/>
</dbReference>
<organism evidence="6 7">
    <name type="scientific">Lasallia pustulata</name>
    <dbReference type="NCBI Taxonomy" id="136370"/>
    <lineage>
        <taxon>Eukaryota</taxon>
        <taxon>Fungi</taxon>
        <taxon>Dikarya</taxon>
        <taxon>Ascomycota</taxon>
        <taxon>Pezizomycotina</taxon>
        <taxon>Lecanoromycetes</taxon>
        <taxon>OSLEUM clade</taxon>
        <taxon>Umbilicariomycetidae</taxon>
        <taxon>Umbilicariales</taxon>
        <taxon>Umbilicariaceae</taxon>
        <taxon>Lasallia</taxon>
    </lineage>
</organism>
<dbReference type="InterPro" id="IPR034904">
    <property type="entry name" value="FSCA_dom_sf"/>
</dbReference>
<dbReference type="InterPro" id="IPR023578">
    <property type="entry name" value="Ras_GEF_dom_sf"/>
</dbReference>
<evidence type="ECO:0000259" key="4">
    <source>
        <dbReference type="PROSITE" id="PS50009"/>
    </source>
</evidence>
<dbReference type="InterPro" id="IPR014824">
    <property type="entry name" value="Nfu/NifU_N"/>
</dbReference>
<feature type="region of interest" description="Disordered" evidence="3">
    <location>
        <begin position="1"/>
        <end position="101"/>
    </location>
</feature>
<accession>A0A1W5CYE6</accession>
<dbReference type="Pfam" id="PF00617">
    <property type="entry name" value="RasGEF"/>
    <property type="match status" value="1"/>
</dbReference>
<feature type="domain" description="N-terminal Ras-GEF" evidence="5">
    <location>
        <begin position="456"/>
        <end position="581"/>
    </location>
</feature>
<dbReference type="GO" id="GO:0016226">
    <property type="term" value="P:iron-sulfur cluster assembly"/>
    <property type="evidence" value="ECO:0007669"/>
    <property type="project" value="InterPro"/>
</dbReference>
<dbReference type="InterPro" id="IPR001075">
    <property type="entry name" value="NIF_FeS_clus_asmbl_NifU_C"/>
</dbReference>
<feature type="compositionally biased region" description="Basic residues" evidence="3">
    <location>
        <begin position="1"/>
        <end position="10"/>
    </location>
</feature>
<feature type="compositionally biased region" description="Polar residues" evidence="3">
    <location>
        <begin position="407"/>
        <end position="420"/>
    </location>
</feature>
<name>A0A1W5CYE6_9LECA</name>